<organism evidence="1 2">
    <name type="scientific">Pacificispira spongiicola</name>
    <dbReference type="NCBI Taxonomy" id="2729598"/>
    <lineage>
        <taxon>Bacteria</taxon>
        <taxon>Pseudomonadati</taxon>
        <taxon>Pseudomonadota</taxon>
        <taxon>Alphaproteobacteria</taxon>
        <taxon>Rhodospirillales</taxon>
        <taxon>Rhodospirillaceae</taxon>
        <taxon>Pacificispira</taxon>
    </lineage>
</organism>
<reference evidence="1 2" key="1">
    <citation type="submission" date="2020-04" db="EMBL/GenBank/DDBJ databases">
        <title>Rhodospirillaceae bacterium KN72 isolated from deep sea.</title>
        <authorList>
            <person name="Zhang D.-C."/>
        </authorList>
    </citation>
    <scope>NUCLEOTIDE SEQUENCE [LARGE SCALE GENOMIC DNA]</scope>
    <source>
        <strain evidence="1 2">KN72</strain>
    </source>
</reference>
<name>A0A7Y0DZ15_9PROT</name>
<gene>
    <name evidence="1" type="ORF">HH303_07005</name>
</gene>
<evidence type="ECO:0000313" key="1">
    <source>
        <dbReference type="EMBL" id="NMM44219.1"/>
    </source>
</evidence>
<proteinExistence type="predicted"/>
<evidence type="ECO:0000313" key="2">
    <source>
        <dbReference type="Proteomes" id="UP000539372"/>
    </source>
</evidence>
<dbReference type="Proteomes" id="UP000539372">
    <property type="component" value="Unassembled WGS sequence"/>
</dbReference>
<accession>A0A7Y0DZ15</accession>
<comment type="caution">
    <text evidence="1">The sequence shown here is derived from an EMBL/GenBank/DDBJ whole genome shotgun (WGS) entry which is preliminary data.</text>
</comment>
<sequence length="173" mass="19164">MISIQGDVPLNAGGSFWTFRCLLPVIVMVFCWTVSGTAQAGERQCDPQWHTARLTHYESYPVPGSAECVDYNGCAWAGQFYGLEGKRSESWVAWHNIVAVHMKDWPLLGMKVLRLRQGARTIDVRVLDACSDADCDGCCTANLGGDGYLIDIEKYTMQRFGAGDGLVDFQVCR</sequence>
<dbReference type="AlphaFoldDB" id="A0A7Y0DZ15"/>
<evidence type="ECO:0008006" key="3">
    <source>
        <dbReference type="Google" id="ProtNLM"/>
    </source>
</evidence>
<keyword evidence="2" id="KW-1185">Reference proteome</keyword>
<dbReference type="RefSeq" id="WP_169624518.1">
    <property type="nucleotide sequence ID" value="NZ_JABBNT010000002.1"/>
</dbReference>
<dbReference type="EMBL" id="JABBNT010000002">
    <property type="protein sequence ID" value="NMM44219.1"/>
    <property type="molecule type" value="Genomic_DNA"/>
</dbReference>
<protein>
    <recommendedName>
        <fullName evidence="3">RlpA-like protein double-psi beta-barrel domain-containing protein</fullName>
    </recommendedName>
</protein>